<dbReference type="EMBL" id="AABL01001641">
    <property type="protein sequence ID" value="EAA17207.1"/>
    <property type="molecule type" value="Genomic_DNA"/>
</dbReference>
<accession>Q7RE58</accession>
<comment type="caution">
    <text evidence="1">The sequence shown here is derived from an EMBL/GenBank/DDBJ whole genome shotgun (WGS) entry which is preliminary data.</text>
</comment>
<keyword evidence="2" id="KW-1185">Reference proteome</keyword>
<sequence>MRLGKEFHN</sequence>
<evidence type="ECO:0000313" key="1">
    <source>
        <dbReference type="EMBL" id="EAA17207.1"/>
    </source>
</evidence>
<reference evidence="1 2" key="1">
    <citation type="journal article" date="2002" name="Nature">
        <title>Genome sequence and comparative analysis of the model rodent malaria parasite Plasmodium yoelii yoelii.</title>
        <authorList>
            <person name="Carlton J.M."/>
            <person name="Angiuoli S.V."/>
            <person name="Suh B.B."/>
            <person name="Kooij T.W."/>
            <person name="Pertea M."/>
            <person name="Silva J.C."/>
            <person name="Ermolaeva M.D."/>
            <person name="Allen J.E."/>
            <person name="Selengut J.D."/>
            <person name="Koo H.L."/>
            <person name="Peterson J.D."/>
            <person name="Pop M."/>
            <person name="Kosack D.S."/>
            <person name="Shumway M.F."/>
            <person name="Bidwell S.L."/>
            <person name="Shallom S.J."/>
            <person name="van Aken S.E."/>
            <person name="Riedmuller S.B."/>
            <person name="Feldblyum T.V."/>
            <person name="Cho J.K."/>
            <person name="Quackenbush J."/>
            <person name="Sedegah M."/>
            <person name="Shoaibi A."/>
            <person name="Cummings L.M."/>
            <person name="Florens L."/>
            <person name="Yates J.R."/>
            <person name="Raine J.D."/>
            <person name="Sinden R.E."/>
            <person name="Harris M.A."/>
            <person name="Cunningham D.A."/>
            <person name="Preiser P.R."/>
            <person name="Bergman L.W."/>
            <person name="Vaidya A.B."/>
            <person name="van Lin L.H."/>
            <person name="Janse C.J."/>
            <person name="Waters A.P."/>
            <person name="Smith H.O."/>
            <person name="White O.R."/>
            <person name="Salzberg S.L."/>
            <person name="Venter J.C."/>
            <person name="Fraser C.M."/>
            <person name="Hoffman S.L."/>
            <person name="Gardner M.J."/>
            <person name="Carucci D.J."/>
        </authorList>
    </citation>
    <scope>NUCLEOTIDE SEQUENCE [LARGE SCALE GENOMIC DNA]</scope>
    <source>
        <strain evidence="1 2">17XNL</strain>
    </source>
</reference>
<dbReference type="Proteomes" id="UP000008553">
    <property type="component" value="Unassembled WGS sequence"/>
</dbReference>
<protein>
    <submittedName>
        <fullName evidence="1">Uncharacterized protein</fullName>
    </submittedName>
</protein>
<evidence type="ECO:0000313" key="2">
    <source>
        <dbReference type="Proteomes" id="UP000008553"/>
    </source>
</evidence>
<organism evidence="1 2">
    <name type="scientific">Plasmodium yoelii yoelii</name>
    <dbReference type="NCBI Taxonomy" id="73239"/>
    <lineage>
        <taxon>Eukaryota</taxon>
        <taxon>Sar</taxon>
        <taxon>Alveolata</taxon>
        <taxon>Apicomplexa</taxon>
        <taxon>Aconoidasida</taxon>
        <taxon>Haemosporida</taxon>
        <taxon>Plasmodiidae</taxon>
        <taxon>Plasmodium</taxon>
        <taxon>Plasmodium (Vinckeia)</taxon>
    </lineage>
</organism>
<name>Q7RE58_PLAYO</name>
<dbReference type="InParanoid" id="Q7RE58"/>
<proteinExistence type="predicted"/>
<gene>
    <name evidence="1" type="ORF">PY05210</name>
</gene>